<dbReference type="Proteomes" id="UP000542125">
    <property type="component" value="Unassembled WGS sequence"/>
</dbReference>
<organism evidence="2 3">
    <name type="scientific">Pigmentiphaga litoralis</name>
    <dbReference type="NCBI Taxonomy" id="516702"/>
    <lineage>
        <taxon>Bacteria</taxon>
        <taxon>Pseudomonadati</taxon>
        <taxon>Pseudomonadota</taxon>
        <taxon>Betaproteobacteria</taxon>
        <taxon>Burkholderiales</taxon>
        <taxon>Alcaligenaceae</taxon>
        <taxon>Pigmentiphaga</taxon>
    </lineage>
</organism>
<feature type="transmembrane region" description="Helical" evidence="1">
    <location>
        <begin position="79"/>
        <end position="100"/>
    </location>
</feature>
<feature type="transmembrane region" description="Helical" evidence="1">
    <location>
        <begin position="167"/>
        <end position="186"/>
    </location>
</feature>
<dbReference type="AlphaFoldDB" id="A0A7Y9ITF2"/>
<evidence type="ECO:0000256" key="1">
    <source>
        <dbReference type="SAM" id="Phobius"/>
    </source>
</evidence>
<feature type="transmembrane region" description="Helical" evidence="1">
    <location>
        <begin position="346"/>
        <end position="367"/>
    </location>
</feature>
<keyword evidence="3" id="KW-1185">Reference proteome</keyword>
<keyword evidence="1" id="KW-1133">Transmembrane helix</keyword>
<keyword evidence="1" id="KW-0812">Transmembrane</keyword>
<evidence type="ECO:0000313" key="2">
    <source>
        <dbReference type="EMBL" id="NYE82163.1"/>
    </source>
</evidence>
<feature type="transmembrane region" description="Helical" evidence="1">
    <location>
        <begin position="229"/>
        <end position="256"/>
    </location>
</feature>
<protein>
    <submittedName>
        <fullName evidence="2">O-antigen/teichoic acid export membrane protein</fullName>
    </submittedName>
</protein>
<feature type="transmembrane region" description="Helical" evidence="1">
    <location>
        <begin position="37"/>
        <end position="58"/>
    </location>
</feature>
<feature type="transmembrane region" description="Helical" evidence="1">
    <location>
        <begin position="373"/>
        <end position="393"/>
    </location>
</feature>
<comment type="caution">
    <text evidence="2">The sequence shown here is derived from an EMBL/GenBank/DDBJ whole genome shotgun (WGS) entry which is preliminary data.</text>
</comment>
<proteinExistence type="predicted"/>
<name>A0A7Y9ITF2_9BURK</name>
<evidence type="ECO:0000313" key="3">
    <source>
        <dbReference type="Proteomes" id="UP000542125"/>
    </source>
</evidence>
<sequence>MKGNFSLIMLRLGSIVLQLVYIKIYTNFLTAEELGRFFYLIALSYSANALVFIPLDYYQQAKLIAFYDKPVPIKAFLGLNAKAALIALIFVTVVGSIFWHYSKIEMHEIPQVLLYSALLHVCTASRNLLNNLHRRLFVVVALILEALLRGGLFAGSQLFRPPTAETLFQTAIIAYAIEALIIGYYFKKNVPISQDSTYRLSMRDAAIASYPVSFSAVCNWIQIQAYRLVYVGLGFASIAGIYATVANVGSVGMNALAQIASQILTPRLYRSQGTYLLKYLTIAVGLVFTAIVGYAVLGQLVLKILTRETLAAYWPILLFGASVEGLNFLIGIITTYLTINQKATQLVTANLLGVVAVLVSFYAVYLYDLSNVYLIGIPLLVSQLVVCLHLFYLTQINNR</sequence>
<reference evidence="2 3" key="1">
    <citation type="submission" date="2020-07" db="EMBL/GenBank/DDBJ databases">
        <title>Genomic Encyclopedia of Type Strains, Phase IV (KMG-V): Genome sequencing to study the core and pangenomes of soil and plant-associated prokaryotes.</title>
        <authorList>
            <person name="Whitman W."/>
        </authorList>
    </citation>
    <scope>NUCLEOTIDE SEQUENCE [LARGE SCALE GENOMIC DNA]</scope>
    <source>
        <strain evidence="2 3">SAS40</strain>
    </source>
</reference>
<keyword evidence="1" id="KW-0472">Membrane</keyword>
<feature type="transmembrane region" description="Helical" evidence="1">
    <location>
        <begin position="136"/>
        <end position="155"/>
    </location>
</feature>
<accession>A0A7Y9ITF2</accession>
<feature type="transmembrane region" description="Helical" evidence="1">
    <location>
        <begin position="316"/>
        <end position="339"/>
    </location>
</feature>
<feature type="transmembrane region" description="Helical" evidence="1">
    <location>
        <begin position="7"/>
        <end position="25"/>
    </location>
</feature>
<feature type="transmembrane region" description="Helical" evidence="1">
    <location>
        <begin position="112"/>
        <end position="129"/>
    </location>
</feature>
<feature type="transmembrane region" description="Helical" evidence="1">
    <location>
        <begin position="276"/>
        <end position="296"/>
    </location>
</feature>
<dbReference type="RefSeq" id="WP_179584756.1">
    <property type="nucleotide sequence ID" value="NZ_JACBYR010000001.1"/>
</dbReference>
<gene>
    <name evidence="2" type="ORF">FHW18_001434</name>
</gene>
<feature type="transmembrane region" description="Helical" evidence="1">
    <location>
        <begin position="207"/>
        <end position="223"/>
    </location>
</feature>
<dbReference type="EMBL" id="JACBYR010000001">
    <property type="protein sequence ID" value="NYE82163.1"/>
    <property type="molecule type" value="Genomic_DNA"/>
</dbReference>